<dbReference type="InterPro" id="IPR004902">
    <property type="entry name" value="Rhabdo_ncap_2"/>
</dbReference>
<accession>A0AAD8QNB9</accession>
<evidence type="ECO:0000256" key="1">
    <source>
        <dbReference type="ARBA" id="ARBA00004328"/>
    </source>
</evidence>
<reference evidence="3" key="1">
    <citation type="submission" date="2023-07" db="EMBL/GenBank/DDBJ databases">
        <title>A chromosome-level genome assembly of Lolium multiflorum.</title>
        <authorList>
            <person name="Chen Y."/>
            <person name="Copetti D."/>
            <person name="Kolliker R."/>
            <person name="Studer B."/>
        </authorList>
    </citation>
    <scope>NUCLEOTIDE SEQUENCE</scope>
    <source>
        <strain evidence="3">02402/16</strain>
        <tissue evidence="3">Leaf</tissue>
    </source>
</reference>
<evidence type="ECO:0000256" key="2">
    <source>
        <dbReference type="SAM" id="MobiDB-lite"/>
    </source>
</evidence>
<comment type="subcellular location">
    <subcellularLocation>
        <location evidence="1">Virion</location>
    </subcellularLocation>
</comment>
<proteinExistence type="predicted"/>
<evidence type="ECO:0000313" key="4">
    <source>
        <dbReference type="Proteomes" id="UP001231189"/>
    </source>
</evidence>
<protein>
    <submittedName>
        <fullName evidence="3">Uncharacterized protein</fullName>
    </submittedName>
</protein>
<dbReference type="Pfam" id="PF03216">
    <property type="entry name" value="Rhabdo_ncap_2"/>
    <property type="match status" value="1"/>
</dbReference>
<gene>
    <name evidence="3" type="ORF">QYE76_029681</name>
</gene>
<dbReference type="Proteomes" id="UP001231189">
    <property type="component" value="Unassembled WGS sequence"/>
</dbReference>
<organism evidence="3 4">
    <name type="scientific">Lolium multiflorum</name>
    <name type="common">Italian ryegrass</name>
    <name type="synonym">Lolium perenne subsp. multiflorum</name>
    <dbReference type="NCBI Taxonomy" id="4521"/>
    <lineage>
        <taxon>Eukaryota</taxon>
        <taxon>Viridiplantae</taxon>
        <taxon>Streptophyta</taxon>
        <taxon>Embryophyta</taxon>
        <taxon>Tracheophyta</taxon>
        <taxon>Spermatophyta</taxon>
        <taxon>Magnoliopsida</taxon>
        <taxon>Liliopsida</taxon>
        <taxon>Poales</taxon>
        <taxon>Poaceae</taxon>
        <taxon>BOP clade</taxon>
        <taxon>Pooideae</taxon>
        <taxon>Poodae</taxon>
        <taxon>Poeae</taxon>
        <taxon>Poeae Chloroplast Group 2 (Poeae type)</taxon>
        <taxon>Loliodinae</taxon>
        <taxon>Loliinae</taxon>
        <taxon>Lolium</taxon>
    </lineage>
</organism>
<sequence length="464" mass="53301">MDCRLRRHEQIVRPVSSDASSEANQHEKIRAAIINLSVIPITQPSSVSTFDVGPLPEYPDEKDITKFPLVIRDELMNDNDMNRPIIDLHRLNPGVREKVWRDSYLKNRQSIHLHRLNGINLVELCKDVLSGLTHEMTERRAANTMLLAWNMRQFDMVSHVFPAQNPCAASSDIGIDTLNKRVFGKSGMDPYVRPEGIENDEYVAACAYISASTLRLFSQSADNYMTAVDKHIPRMFYTFYNMGFPLTEFKPDKKCIEALKRIYTTKPVYRNTLAPFLYEFKGLKDAKGMCQMLYEQDLAFTGIYGVNLYLRACFGLHASLVQLGSCLWHRFTKETLISLCRICRKYALDPSLENSRDTWKYARLYGTGYFPLHPDKSKSAVGCLAIICKKLGISENQDLMHIEQLRNLFFWESSNVLADRTVARFRANASPHLGRSPEISSVIRDEDTQHTHPQMSKMKRSRRL</sequence>
<feature type="region of interest" description="Disordered" evidence="2">
    <location>
        <begin position="433"/>
        <end position="464"/>
    </location>
</feature>
<name>A0AAD8QNB9_LOLMU</name>
<dbReference type="EMBL" id="JAUUTY010000007">
    <property type="protein sequence ID" value="KAK1606008.1"/>
    <property type="molecule type" value="Genomic_DNA"/>
</dbReference>
<comment type="caution">
    <text evidence="3">The sequence shown here is derived from an EMBL/GenBank/DDBJ whole genome shotgun (WGS) entry which is preliminary data.</text>
</comment>
<evidence type="ECO:0000313" key="3">
    <source>
        <dbReference type="EMBL" id="KAK1606008.1"/>
    </source>
</evidence>
<dbReference type="AlphaFoldDB" id="A0AAD8QNB9"/>
<keyword evidence="4" id="KW-1185">Reference proteome</keyword>